<name>A0A2P2Q0H7_RHIMU</name>
<dbReference type="EMBL" id="GGEC01079993">
    <property type="protein sequence ID" value="MBX60477.1"/>
    <property type="molecule type" value="Transcribed_RNA"/>
</dbReference>
<accession>A0A2P2Q0H7</accession>
<organism evidence="1">
    <name type="scientific">Rhizophora mucronata</name>
    <name type="common">Asiatic mangrove</name>
    <dbReference type="NCBI Taxonomy" id="61149"/>
    <lineage>
        <taxon>Eukaryota</taxon>
        <taxon>Viridiplantae</taxon>
        <taxon>Streptophyta</taxon>
        <taxon>Embryophyta</taxon>
        <taxon>Tracheophyta</taxon>
        <taxon>Spermatophyta</taxon>
        <taxon>Magnoliopsida</taxon>
        <taxon>eudicotyledons</taxon>
        <taxon>Gunneridae</taxon>
        <taxon>Pentapetalae</taxon>
        <taxon>rosids</taxon>
        <taxon>fabids</taxon>
        <taxon>Malpighiales</taxon>
        <taxon>Rhizophoraceae</taxon>
        <taxon>Rhizophora</taxon>
    </lineage>
</organism>
<dbReference type="AlphaFoldDB" id="A0A2P2Q0H7"/>
<sequence length="21" mass="2491">MVLQVNCYQPWSQNLIVQITI</sequence>
<reference evidence="1" key="1">
    <citation type="submission" date="2018-02" db="EMBL/GenBank/DDBJ databases">
        <title>Rhizophora mucronata_Transcriptome.</title>
        <authorList>
            <person name="Meera S.P."/>
            <person name="Sreeshan A."/>
            <person name="Augustine A."/>
        </authorList>
    </citation>
    <scope>NUCLEOTIDE SEQUENCE</scope>
    <source>
        <tissue evidence="1">Leaf</tissue>
    </source>
</reference>
<proteinExistence type="predicted"/>
<evidence type="ECO:0000313" key="1">
    <source>
        <dbReference type="EMBL" id="MBX60477.1"/>
    </source>
</evidence>
<protein>
    <submittedName>
        <fullName evidence="1">Uncharacterized protein</fullName>
    </submittedName>
</protein>